<sequence length="509" mass="58568">MATLIVKPSNTLGIKIQRVKKAYLAKKEIKGSEKTGETHSYTFKGTNSTSTKARKEKIATIIYEKIKSSLQKSKQQTTVNDIVEVLEKDSYTKGDCIDIPLTLPKIKFTKLTSASLGDEVYIVVETENMSGREIKMNLKQGGDKKVLAEVKKGIYVTQKSNKQASLLFTATVGEFAKKENCANAKDYIDQAIAKVKLQSTKEDRNKEYREALNKAVDKKALLYISMDAEPEKNDWFSVKYEEVFDNRPNLWYYGEGNWFELKDNSTLEYNIYSNGKIEKNKIKKPKEVLYNYYDAKGNKHRLGETKLIEVDKWQKKNIKKNPIEKTLLLDARQLDKYSSKEVNYGIVKWSTSKKRYYINPDCFAGLIGAMIEEGIVDLGSTGFSDINGSPGNSTSHINGEAGDLRYLSTNKDGGQTYLQHSHFDYERQVKFNNALYKFGWGREKKMLSENFERFIEEKEVLNPKTKKKEKVKITKTTLLPHTQHYKTEKVRHYHHLHIFGFDFSKIKEV</sequence>
<protein>
    <submittedName>
        <fullName evidence="1">Uncharacterized protein</fullName>
    </submittedName>
</protein>
<accession>A0A4R6TJJ8</accession>
<dbReference type="EMBL" id="SNYH01000001">
    <property type="protein sequence ID" value="TDQ30351.1"/>
    <property type="molecule type" value="Genomic_DNA"/>
</dbReference>
<organism evidence="1 2">
    <name type="scientific">Tenacibaculum caenipelagi</name>
    <dbReference type="NCBI Taxonomy" id="1325435"/>
    <lineage>
        <taxon>Bacteria</taxon>
        <taxon>Pseudomonadati</taxon>
        <taxon>Bacteroidota</taxon>
        <taxon>Flavobacteriia</taxon>
        <taxon>Flavobacteriales</taxon>
        <taxon>Flavobacteriaceae</taxon>
        <taxon>Tenacibaculum</taxon>
    </lineage>
</organism>
<comment type="caution">
    <text evidence="1">The sequence shown here is derived from an EMBL/GenBank/DDBJ whole genome shotgun (WGS) entry which is preliminary data.</text>
</comment>
<dbReference type="OrthoDB" id="1183903at2"/>
<gene>
    <name evidence="1" type="ORF">DFQ07_0694</name>
</gene>
<proteinExistence type="predicted"/>
<dbReference type="AlphaFoldDB" id="A0A4R6TJJ8"/>
<dbReference type="Proteomes" id="UP000295390">
    <property type="component" value="Unassembled WGS sequence"/>
</dbReference>
<keyword evidence="2" id="KW-1185">Reference proteome</keyword>
<name>A0A4R6TJJ8_9FLAO</name>
<dbReference type="RefSeq" id="WP_133534861.1">
    <property type="nucleotide sequence ID" value="NZ_SNYH01000001.1"/>
</dbReference>
<evidence type="ECO:0000313" key="2">
    <source>
        <dbReference type="Proteomes" id="UP000295390"/>
    </source>
</evidence>
<reference evidence="1 2" key="1">
    <citation type="submission" date="2019-03" db="EMBL/GenBank/DDBJ databases">
        <title>Genomic Encyclopedia of Type Strains, Phase III (KMG-III): the genomes of soil and plant-associated and newly described type strains.</title>
        <authorList>
            <person name="Whitman W."/>
        </authorList>
    </citation>
    <scope>NUCLEOTIDE SEQUENCE [LARGE SCALE GENOMIC DNA]</scope>
    <source>
        <strain evidence="1 2">CECT 8283</strain>
    </source>
</reference>
<evidence type="ECO:0000313" key="1">
    <source>
        <dbReference type="EMBL" id="TDQ30351.1"/>
    </source>
</evidence>